<organism evidence="3 4">
    <name type="scientific">Clostridium homopropionicum DSM 5847</name>
    <dbReference type="NCBI Taxonomy" id="1121318"/>
    <lineage>
        <taxon>Bacteria</taxon>
        <taxon>Bacillati</taxon>
        <taxon>Bacillota</taxon>
        <taxon>Clostridia</taxon>
        <taxon>Eubacteriales</taxon>
        <taxon>Clostridiaceae</taxon>
        <taxon>Clostridium</taxon>
    </lineage>
</organism>
<feature type="transmembrane region" description="Helical" evidence="1">
    <location>
        <begin position="151"/>
        <end position="169"/>
    </location>
</feature>
<name>A0A0L6Z9V1_9CLOT</name>
<dbReference type="GO" id="GO:0005886">
    <property type="term" value="C:plasma membrane"/>
    <property type="evidence" value="ECO:0007669"/>
    <property type="project" value="TreeGrafter"/>
</dbReference>
<evidence type="ECO:0000256" key="1">
    <source>
        <dbReference type="SAM" id="Phobius"/>
    </source>
</evidence>
<feature type="transmembrane region" description="Helical" evidence="1">
    <location>
        <begin position="127"/>
        <end position="146"/>
    </location>
</feature>
<dbReference type="PANTHER" id="PTHR45138:SF9">
    <property type="entry name" value="DIGUANYLATE CYCLASE DGCM-RELATED"/>
    <property type="match status" value="1"/>
</dbReference>
<comment type="caution">
    <text evidence="3">The sequence shown here is derived from an EMBL/GenBank/DDBJ whole genome shotgun (WGS) entry which is preliminary data.</text>
</comment>
<dbReference type="InterPro" id="IPR043128">
    <property type="entry name" value="Rev_trsase/Diguanyl_cyclase"/>
</dbReference>
<evidence type="ECO:0000259" key="2">
    <source>
        <dbReference type="PROSITE" id="PS50887"/>
    </source>
</evidence>
<dbReference type="STRING" id="36844.SAMN04488501_102159"/>
<keyword evidence="1" id="KW-0472">Membrane</keyword>
<feature type="transmembrane region" description="Helical" evidence="1">
    <location>
        <begin position="175"/>
        <end position="198"/>
    </location>
</feature>
<dbReference type="SUPFAM" id="SSF55073">
    <property type="entry name" value="Nucleotide cyclase"/>
    <property type="match status" value="1"/>
</dbReference>
<feature type="transmembrane region" description="Helical" evidence="1">
    <location>
        <begin position="105"/>
        <end position="121"/>
    </location>
</feature>
<dbReference type="RefSeq" id="WP_052221376.1">
    <property type="nucleotide sequence ID" value="NZ_LHUR01000022.1"/>
</dbReference>
<dbReference type="Proteomes" id="UP000037043">
    <property type="component" value="Unassembled WGS sequence"/>
</dbReference>
<dbReference type="EMBL" id="LHUR01000022">
    <property type="protein sequence ID" value="KOA19746.1"/>
    <property type="molecule type" value="Genomic_DNA"/>
</dbReference>
<keyword evidence="1" id="KW-1133">Transmembrane helix</keyword>
<accession>A0A0L6Z9V1</accession>
<feature type="transmembrane region" description="Helical" evidence="1">
    <location>
        <begin position="33"/>
        <end position="55"/>
    </location>
</feature>
<dbReference type="GO" id="GO:0043709">
    <property type="term" value="P:cell adhesion involved in single-species biofilm formation"/>
    <property type="evidence" value="ECO:0007669"/>
    <property type="project" value="TreeGrafter"/>
</dbReference>
<evidence type="ECO:0000313" key="3">
    <source>
        <dbReference type="EMBL" id="KOA19746.1"/>
    </source>
</evidence>
<proteinExistence type="predicted"/>
<dbReference type="AlphaFoldDB" id="A0A0L6Z9V1"/>
<dbReference type="SMART" id="SM00267">
    <property type="entry name" value="GGDEF"/>
    <property type="match status" value="1"/>
</dbReference>
<dbReference type="PATRIC" id="fig|1121318.3.peg.1852"/>
<sequence>MDLSKLFLNNIEENEKENLRKNILIDNLRRGKVFGKVVIILEIILSLIDIVSSVMKVHDKFLFNEYLFMYLFMIFINIIFLRFIEKNQCICTKTECNIKKGELGLIIYVTLIMVWGSYISLMDQELYGQLMAFMMNMITVCVIFYLDIKKLLIPFTISLLVLFLGLPFFQKSTDILIGHYVNLAVFSIEAFIVSRVLYLNYYNDFKSKELLKKANEKLKELTLIDELTGIPNRRSFKNFIDFAYEFNLKEDSTVSIIMMDIDYFKQYNDNYGHSAGDKVLVSVAQEINSIAKDYNNFVARFGGEEFILAAIDTMEQEILNIAEIIRRSVLNLKISHDSSKVEKYISISLGISTSRVKNKDDIFKCIETADKALYIAKAEGRNCFKNINSI</sequence>
<dbReference type="Pfam" id="PF00990">
    <property type="entry name" value="GGDEF"/>
    <property type="match status" value="1"/>
</dbReference>
<dbReference type="FunFam" id="3.30.70.270:FF:000001">
    <property type="entry name" value="Diguanylate cyclase domain protein"/>
    <property type="match status" value="1"/>
</dbReference>
<keyword evidence="4" id="KW-1185">Reference proteome</keyword>
<feature type="domain" description="GGDEF" evidence="2">
    <location>
        <begin position="252"/>
        <end position="389"/>
    </location>
</feature>
<dbReference type="NCBIfam" id="TIGR00254">
    <property type="entry name" value="GGDEF"/>
    <property type="match status" value="1"/>
</dbReference>
<evidence type="ECO:0000313" key="4">
    <source>
        <dbReference type="Proteomes" id="UP000037043"/>
    </source>
</evidence>
<dbReference type="CDD" id="cd01949">
    <property type="entry name" value="GGDEF"/>
    <property type="match status" value="1"/>
</dbReference>
<protein>
    <submittedName>
        <fullName evidence="3">Phytochrome-like protein cph2</fullName>
    </submittedName>
</protein>
<gene>
    <name evidence="3" type="primary">cph2_3</name>
    <name evidence="3" type="ORF">CLHOM_18350</name>
</gene>
<keyword evidence="1" id="KW-0812">Transmembrane</keyword>
<dbReference type="InterPro" id="IPR029787">
    <property type="entry name" value="Nucleotide_cyclase"/>
</dbReference>
<reference evidence="4" key="1">
    <citation type="submission" date="2015-08" db="EMBL/GenBank/DDBJ databases">
        <title>Genome sequence of the strict anaerobe Clostridium homopropionicum LuHBu1 (DSM 5847T).</title>
        <authorList>
            <person name="Poehlein A."/>
            <person name="Beck M."/>
            <person name="Schiel-Bengelsdorf B."/>
            <person name="Bengelsdorf F.R."/>
            <person name="Daniel R."/>
            <person name="Duerre P."/>
        </authorList>
    </citation>
    <scope>NUCLEOTIDE SEQUENCE [LARGE SCALE GENOMIC DNA]</scope>
    <source>
        <strain evidence="4">DSM 5847</strain>
    </source>
</reference>
<dbReference type="PROSITE" id="PS50887">
    <property type="entry name" value="GGDEF"/>
    <property type="match status" value="1"/>
</dbReference>
<feature type="transmembrane region" description="Helical" evidence="1">
    <location>
        <begin position="67"/>
        <end position="84"/>
    </location>
</feature>
<dbReference type="GO" id="GO:0052621">
    <property type="term" value="F:diguanylate cyclase activity"/>
    <property type="evidence" value="ECO:0007669"/>
    <property type="project" value="TreeGrafter"/>
</dbReference>
<dbReference type="GO" id="GO:1902201">
    <property type="term" value="P:negative regulation of bacterial-type flagellum-dependent cell motility"/>
    <property type="evidence" value="ECO:0007669"/>
    <property type="project" value="TreeGrafter"/>
</dbReference>
<dbReference type="PANTHER" id="PTHR45138">
    <property type="entry name" value="REGULATORY COMPONENTS OF SENSORY TRANSDUCTION SYSTEM"/>
    <property type="match status" value="1"/>
</dbReference>
<dbReference type="InterPro" id="IPR000160">
    <property type="entry name" value="GGDEF_dom"/>
</dbReference>
<dbReference type="InterPro" id="IPR050469">
    <property type="entry name" value="Diguanylate_Cyclase"/>
</dbReference>
<dbReference type="Gene3D" id="3.30.70.270">
    <property type="match status" value="1"/>
</dbReference>